<proteinExistence type="predicted"/>
<organism evidence="2 3">
    <name type="scientific">Azorhizophilus paspali</name>
    <name type="common">Azotobacter paspali</name>
    <dbReference type="NCBI Taxonomy" id="69963"/>
    <lineage>
        <taxon>Bacteria</taxon>
        <taxon>Pseudomonadati</taxon>
        <taxon>Pseudomonadota</taxon>
        <taxon>Gammaproteobacteria</taxon>
        <taxon>Pseudomonadales</taxon>
        <taxon>Pseudomonadaceae</taxon>
        <taxon>Azorhizophilus</taxon>
    </lineage>
</organism>
<comment type="caution">
    <text evidence="2">The sequence shown here is derived from an EMBL/GenBank/DDBJ whole genome shotgun (WGS) entry which is preliminary data.</text>
</comment>
<keyword evidence="3" id="KW-1185">Reference proteome</keyword>
<feature type="domain" description="Baseplate protein J-like barrel" evidence="1">
    <location>
        <begin position="101"/>
        <end position="179"/>
    </location>
</feature>
<reference evidence="2 3" key="1">
    <citation type="submission" date="2024-09" db="EMBL/GenBank/DDBJ databases">
        <authorList>
            <person name="Sun Q."/>
            <person name="Mori K."/>
        </authorList>
    </citation>
    <scope>NUCLEOTIDE SEQUENCE [LARGE SCALE GENOMIC DNA]</scope>
    <source>
        <strain evidence="2 3">NCAIM B.01794</strain>
    </source>
</reference>
<gene>
    <name evidence="2" type="ORF">ACFFGX_05160</name>
</gene>
<dbReference type="InterPro" id="IPR006949">
    <property type="entry name" value="Barrel_Baseplate_J-like"/>
</dbReference>
<dbReference type="EMBL" id="JBHLSS010000034">
    <property type="protein sequence ID" value="MFC0709007.1"/>
    <property type="molecule type" value="Genomic_DNA"/>
</dbReference>
<dbReference type="RefSeq" id="WP_376943504.1">
    <property type="nucleotide sequence ID" value="NZ_CP171449.1"/>
</dbReference>
<dbReference type="Proteomes" id="UP001589891">
    <property type="component" value="Unassembled WGS sequence"/>
</dbReference>
<evidence type="ECO:0000313" key="3">
    <source>
        <dbReference type="Proteomes" id="UP001589891"/>
    </source>
</evidence>
<dbReference type="Pfam" id="PF04865">
    <property type="entry name" value="Baseplate_J"/>
    <property type="match status" value="1"/>
</dbReference>
<evidence type="ECO:0000259" key="1">
    <source>
        <dbReference type="Pfam" id="PF04865"/>
    </source>
</evidence>
<name>A0ABV6SHK0_AZOPA</name>
<protein>
    <recommendedName>
        <fullName evidence="1">Baseplate protein J-like barrel domain-containing protein</fullName>
    </recommendedName>
</protein>
<sequence length="394" mass="41033">MASYDYITSTGLVLPDTGELRQEVEGEWRDAFGQDLVTSPETPQGVLITAEVEARDAVVRNNAELANQINPDYASGIFLDAIWALTGGARLPATYSQVAGVVLSGTPGTIIQAGAEIASVTTGAVFRLLGTVQLGAGGAATGSFACIYQGPIGAPPGTLTEIRTAVLGWETVTNPTAAVLGVLEESDTAARRRRRLTLALQGRQTPEAVQSLLADLPSYRSHTFRENVTNAPLTIDGVTLAPHSIYVCADGATDADVAAALLEAKGDGCAWNGGTTVNVIEPISGQSYAVQFDRPAVIGVFVRVTARFNGLDGQTIIEDAIEQYASGTMAGETGLVVGGSLSPFELAGAVNRVEPRIFVTLVELSTDGINYAVQTIAANVSQLIAISNVQVVEI</sequence>
<accession>A0ABV6SHK0</accession>
<evidence type="ECO:0000313" key="2">
    <source>
        <dbReference type="EMBL" id="MFC0709007.1"/>
    </source>
</evidence>